<keyword evidence="3" id="KW-1185">Reference proteome</keyword>
<organism evidence="2 3">
    <name type="scientific">Pseudogymnoascus destructans (strain ATCC MYA-4855 / 20631-21)</name>
    <name type="common">Bat white-nose syndrome fungus</name>
    <name type="synonym">Geomyces destructans</name>
    <dbReference type="NCBI Taxonomy" id="658429"/>
    <lineage>
        <taxon>Eukaryota</taxon>
        <taxon>Fungi</taxon>
        <taxon>Dikarya</taxon>
        <taxon>Ascomycota</taxon>
        <taxon>Pezizomycotina</taxon>
        <taxon>Leotiomycetes</taxon>
        <taxon>Thelebolales</taxon>
        <taxon>Thelebolaceae</taxon>
        <taxon>Pseudogymnoascus</taxon>
    </lineage>
</organism>
<gene>
    <name evidence="2" type="ORF">GMDG_00223</name>
</gene>
<accession>L8FZ21</accession>
<protein>
    <submittedName>
        <fullName evidence="2">Uncharacterized protein</fullName>
    </submittedName>
</protein>
<feature type="region of interest" description="Disordered" evidence="1">
    <location>
        <begin position="23"/>
        <end position="50"/>
    </location>
</feature>
<dbReference type="InParanoid" id="L8FZ21"/>
<dbReference type="VEuPathDB" id="FungiDB:GMDG_00223"/>
<evidence type="ECO:0000313" key="2">
    <source>
        <dbReference type="EMBL" id="ELR04966.1"/>
    </source>
</evidence>
<reference evidence="3" key="1">
    <citation type="submission" date="2010-09" db="EMBL/GenBank/DDBJ databases">
        <title>The genome sequence of Geomyces destructans 20631-21.</title>
        <authorList>
            <consortium name="The Broad Institute Genome Sequencing Platform"/>
            <person name="Cuomo C.A."/>
            <person name="Blehert D.S."/>
            <person name="Lorch J.M."/>
            <person name="Young S.K."/>
            <person name="Zeng Q."/>
            <person name="Gargeya S."/>
            <person name="Fitzgerald M."/>
            <person name="Haas B."/>
            <person name="Abouelleil A."/>
            <person name="Alvarado L."/>
            <person name="Arachchi H.M."/>
            <person name="Berlin A."/>
            <person name="Brown A."/>
            <person name="Chapman S.B."/>
            <person name="Chen Z."/>
            <person name="Dunbar C."/>
            <person name="Freedman E."/>
            <person name="Gearin G."/>
            <person name="Gellesch M."/>
            <person name="Goldberg J."/>
            <person name="Griggs A."/>
            <person name="Gujja S."/>
            <person name="Heiman D."/>
            <person name="Howarth C."/>
            <person name="Larson L."/>
            <person name="Lui A."/>
            <person name="MacDonald P.J.P."/>
            <person name="Montmayeur A."/>
            <person name="Murphy C."/>
            <person name="Neiman D."/>
            <person name="Pearson M."/>
            <person name="Priest M."/>
            <person name="Roberts A."/>
            <person name="Saif S."/>
            <person name="Shea T."/>
            <person name="Shenoy N."/>
            <person name="Sisk P."/>
            <person name="Stolte C."/>
            <person name="Sykes S."/>
            <person name="Wortman J."/>
            <person name="Nusbaum C."/>
            <person name="Birren B."/>
        </authorList>
    </citation>
    <scope>NUCLEOTIDE SEQUENCE [LARGE SCALE GENOMIC DNA]</scope>
    <source>
        <strain evidence="3">ATCC MYA-4855 / 20631-21</strain>
    </source>
</reference>
<name>L8FZ21_PSED2</name>
<sequence>MCPQTPPGAWSGALEEAVVGKVHRSEDAAEMSLSRPAPQPSGDPQNERRRLTFFFTTAEPDPAMAKNPHRGPLATQVHGARHEDVGLGLDARRTDLSACQGEGDGTLAASA</sequence>
<dbReference type="HOGENOM" id="CLU_2159511_0_0_1"/>
<dbReference type="AlphaFoldDB" id="L8FZ21"/>
<dbReference type="EMBL" id="GL573170">
    <property type="protein sequence ID" value="ELR04966.1"/>
    <property type="molecule type" value="Genomic_DNA"/>
</dbReference>
<evidence type="ECO:0000256" key="1">
    <source>
        <dbReference type="SAM" id="MobiDB-lite"/>
    </source>
</evidence>
<dbReference type="Proteomes" id="UP000011064">
    <property type="component" value="Unassembled WGS sequence"/>
</dbReference>
<evidence type="ECO:0000313" key="3">
    <source>
        <dbReference type="Proteomes" id="UP000011064"/>
    </source>
</evidence>
<proteinExistence type="predicted"/>